<dbReference type="Gene3D" id="3.80.10.10">
    <property type="entry name" value="Ribonuclease Inhibitor"/>
    <property type="match status" value="1"/>
</dbReference>
<protein>
    <recommendedName>
        <fullName evidence="4">F-box domain-containing protein</fullName>
    </recommendedName>
</protein>
<keyword evidence="3" id="KW-1185">Reference proteome</keyword>
<comment type="caution">
    <text evidence="2">The sequence shown here is derived from an EMBL/GenBank/DDBJ whole genome shotgun (WGS) entry which is preliminary data.</text>
</comment>
<reference evidence="2" key="1">
    <citation type="submission" date="2023-03" db="EMBL/GenBank/DDBJ databases">
        <title>Massive genome expansion in bonnet fungi (Mycena s.s.) driven by repeated elements and novel gene families across ecological guilds.</title>
        <authorList>
            <consortium name="Lawrence Berkeley National Laboratory"/>
            <person name="Harder C.B."/>
            <person name="Miyauchi S."/>
            <person name="Viragh M."/>
            <person name="Kuo A."/>
            <person name="Thoen E."/>
            <person name="Andreopoulos B."/>
            <person name="Lu D."/>
            <person name="Skrede I."/>
            <person name="Drula E."/>
            <person name="Henrissat B."/>
            <person name="Morin E."/>
            <person name="Kohler A."/>
            <person name="Barry K."/>
            <person name="LaButti K."/>
            <person name="Morin E."/>
            <person name="Salamov A."/>
            <person name="Lipzen A."/>
            <person name="Mereny Z."/>
            <person name="Hegedus B."/>
            <person name="Baldrian P."/>
            <person name="Stursova M."/>
            <person name="Weitz H."/>
            <person name="Taylor A."/>
            <person name="Grigoriev I.V."/>
            <person name="Nagy L.G."/>
            <person name="Martin F."/>
            <person name="Kauserud H."/>
        </authorList>
    </citation>
    <scope>NUCLEOTIDE SEQUENCE</scope>
    <source>
        <strain evidence="2">CBHHK200</strain>
    </source>
</reference>
<evidence type="ECO:0000313" key="3">
    <source>
        <dbReference type="Proteomes" id="UP001218188"/>
    </source>
</evidence>
<dbReference type="SUPFAM" id="SSF52047">
    <property type="entry name" value="RNI-like"/>
    <property type="match status" value="1"/>
</dbReference>
<accession>A0AAD6SBY9</accession>
<sequence>MHNHKALLSPLRRLPLDIIQEIFLACIPTHRNCVMSASEAPVLLGRICSSWRAIALSTPRLWSRLHIVEPQRLPQRFNGADIAAKAAQRFATTKMWLGRSGNCPLSISLLCGPDETEFLTAPWPTPPFLQGTGESLSLRWHQLTLLAMTTTGPWQTSMTSESLRTCRLTVNDSVESGTPSLTPVELKSLHTLELHCEIVASTFSRLLDRLSLPDLRNFTLSGQASVTENPPSLAKCFASWSRLESVDIGGDSFAKSSLLANIPNRSGPGMLPTTSLDDDALAILTPTDGLPPPCPALEILHIDYCTDVTDEAILRFITARMLQFNRYMTLDILPSIQPFIERGLDVSITHIEPYKTQFSPWQGLDDAPPPPMPSWGYTG</sequence>
<organism evidence="2 3">
    <name type="scientific">Mycena alexandri</name>
    <dbReference type="NCBI Taxonomy" id="1745969"/>
    <lineage>
        <taxon>Eukaryota</taxon>
        <taxon>Fungi</taxon>
        <taxon>Dikarya</taxon>
        <taxon>Basidiomycota</taxon>
        <taxon>Agaricomycotina</taxon>
        <taxon>Agaricomycetes</taxon>
        <taxon>Agaricomycetidae</taxon>
        <taxon>Agaricales</taxon>
        <taxon>Marasmiineae</taxon>
        <taxon>Mycenaceae</taxon>
        <taxon>Mycena</taxon>
    </lineage>
</organism>
<dbReference type="InterPro" id="IPR032675">
    <property type="entry name" value="LRR_dom_sf"/>
</dbReference>
<proteinExistence type="predicted"/>
<dbReference type="AlphaFoldDB" id="A0AAD6SBY9"/>
<gene>
    <name evidence="2" type="ORF">C8F04DRAFT_1137129</name>
</gene>
<dbReference type="EMBL" id="JARJCM010000204">
    <property type="protein sequence ID" value="KAJ7022722.1"/>
    <property type="molecule type" value="Genomic_DNA"/>
</dbReference>
<dbReference type="Proteomes" id="UP001218188">
    <property type="component" value="Unassembled WGS sequence"/>
</dbReference>
<evidence type="ECO:0000313" key="2">
    <source>
        <dbReference type="EMBL" id="KAJ7022722.1"/>
    </source>
</evidence>
<name>A0AAD6SBY9_9AGAR</name>
<evidence type="ECO:0008006" key="4">
    <source>
        <dbReference type="Google" id="ProtNLM"/>
    </source>
</evidence>
<evidence type="ECO:0000256" key="1">
    <source>
        <dbReference type="SAM" id="MobiDB-lite"/>
    </source>
</evidence>
<feature type="region of interest" description="Disordered" evidence="1">
    <location>
        <begin position="359"/>
        <end position="379"/>
    </location>
</feature>